<dbReference type="Pfam" id="PF13450">
    <property type="entry name" value="NAD_binding_8"/>
    <property type="match status" value="1"/>
</dbReference>
<proteinExistence type="inferred from homology"/>
<comment type="caution">
    <text evidence="3">The sequence shown here is derived from an EMBL/GenBank/DDBJ whole genome shotgun (WGS) entry which is preliminary data.</text>
</comment>
<organism evidence="3 4">
    <name type="scientific">Exophiala mesophila</name>
    <name type="common">Black yeast-like fungus</name>
    <dbReference type="NCBI Taxonomy" id="212818"/>
    <lineage>
        <taxon>Eukaryota</taxon>
        <taxon>Fungi</taxon>
        <taxon>Dikarya</taxon>
        <taxon>Ascomycota</taxon>
        <taxon>Pezizomycotina</taxon>
        <taxon>Eurotiomycetes</taxon>
        <taxon>Chaetothyriomycetidae</taxon>
        <taxon>Chaetothyriales</taxon>
        <taxon>Herpotrichiellaceae</taxon>
        <taxon>Exophiala</taxon>
    </lineage>
</organism>
<dbReference type="AlphaFoldDB" id="A0A438NJL8"/>
<dbReference type="PANTHER" id="PTHR42877:SF2">
    <property type="entry name" value="FAD_NAD(P)-BINDING DOMAIN-CONTAINING PROTEIN"/>
    <property type="match status" value="1"/>
</dbReference>
<dbReference type="Gene3D" id="3.50.50.60">
    <property type="entry name" value="FAD/NAD(P)-binding domain"/>
    <property type="match status" value="2"/>
</dbReference>
<dbReference type="PANTHER" id="PTHR42877">
    <property type="entry name" value="L-ORNITHINE N(5)-MONOOXYGENASE-RELATED"/>
    <property type="match status" value="1"/>
</dbReference>
<dbReference type="InterPro" id="IPR051209">
    <property type="entry name" value="FAD-bind_Monooxygenase_sf"/>
</dbReference>
<dbReference type="InterPro" id="IPR036188">
    <property type="entry name" value="FAD/NAD-bd_sf"/>
</dbReference>
<dbReference type="OrthoDB" id="74360at2759"/>
<comment type="cofactor">
    <cofactor evidence="1">
        <name>FAD</name>
        <dbReference type="ChEBI" id="CHEBI:57692"/>
    </cofactor>
</comment>
<evidence type="ECO:0000256" key="2">
    <source>
        <dbReference type="ARBA" id="ARBA00010139"/>
    </source>
</evidence>
<reference evidence="3 4" key="1">
    <citation type="submission" date="2017-03" db="EMBL/GenBank/DDBJ databases">
        <title>Genomes of endolithic fungi from Antarctica.</title>
        <authorList>
            <person name="Coleine C."/>
            <person name="Masonjones S."/>
            <person name="Stajich J.E."/>
        </authorList>
    </citation>
    <scope>NUCLEOTIDE SEQUENCE [LARGE SCALE GENOMIC DNA]</scope>
    <source>
        <strain evidence="3 4">CCFEE 6314</strain>
    </source>
</reference>
<comment type="similarity">
    <text evidence="2">Belongs to the FAD-binding monooxygenase family.</text>
</comment>
<dbReference type="VEuPathDB" id="FungiDB:PV10_04604"/>
<dbReference type="Proteomes" id="UP000288859">
    <property type="component" value="Unassembled WGS sequence"/>
</dbReference>
<dbReference type="EMBL" id="NAJM01000001">
    <property type="protein sequence ID" value="RVX75915.1"/>
    <property type="molecule type" value="Genomic_DNA"/>
</dbReference>
<evidence type="ECO:0008006" key="5">
    <source>
        <dbReference type="Google" id="ProtNLM"/>
    </source>
</evidence>
<dbReference type="SUPFAM" id="SSF51905">
    <property type="entry name" value="FAD/NAD(P)-binding domain"/>
    <property type="match status" value="3"/>
</dbReference>
<protein>
    <recommendedName>
        <fullName evidence="5">FAD/NAD(P)-binding domain-containing protein</fullName>
    </recommendedName>
</protein>
<name>A0A438NJL8_EXOME</name>
<gene>
    <name evidence="3" type="ORF">B0A52_00272</name>
</gene>
<accession>A0A438NJL8</accession>
<evidence type="ECO:0000313" key="4">
    <source>
        <dbReference type="Proteomes" id="UP000288859"/>
    </source>
</evidence>
<evidence type="ECO:0000313" key="3">
    <source>
        <dbReference type="EMBL" id="RVX75915.1"/>
    </source>
</evidence>
<evidence type="ECO:0000256" key="1">
    <source>
        <dbReference type="ARBA" id="ARBA00001974"/>
    </source>
</evidence>
<sequence>MGEFIEPRPRDLPRVDDLNAFTPRRKLNIVTIGAGFSALILAHKLQHQQPEFQDFVTHKIYEVRSDIGGTWLVNRYPGVQCDVPAHIYAFPFDPKTDWSHFYATGPQIHEYLKERTKKWNLDRDVKLNHRVVETIWQEDRGQWLVTVEHNGTTFTEYADILINGQGVLNKWKWPKIEGFENFKGLKTHSASWDESYDYSNKTIAVIGNGSSGVQIVPKLAEAPGTKLVCFQKSPNYVYTPFAPAMLLGKDDPADNPAYTEEEKQRFKDEPEFHRKYRSTIIHHINVGFRRFIKGSAENKAITEIAQKQMAEKLNHDPVLCEKLIPKWGLACRRITPATGYLEALQKSNVELVTEGVTKVNEDSVSTADGRTWKVDVLACATGFDVSLKPSWHMVGRNGTDIQEDYEVDPTAYLSVASKDMPNYFIFLGPNAVVAHGSLVEAINWSGDYMLKWIKKIAQEDIKSVTPKTDVIKELVEYEDRVHDTLIWSDGCSSWFKRNSVNGRNIAAFGGSALLYRQLISQLRPEDFDIEYRNKNRWNFMGNGFTDYELDPKNDLGC</sequence>